<name>A0ABY7VIJ8_9GAMM</name>
<accession>A0ABY7VIJ8</accession>
<sequence>MNESPLVTVYITTKNRCNLLKRAIDSVLNQTYKNIELIVCDDASNDNTAQLLADYAARHDNLSYFSQSHSQGACVLRNKAAKMASGKYITGLDDDDYFVSDRIEVLVNAFDEKYSFICSAYIRQTAQKKRIVKDGVGLLSLSDMLHYNKVGNQVFTLTSRFLSVGGFDESLPAFQDYDMWIRLIVSFGDCYKLSQPLYVFDISKNHERISNDRRKVITGYQKFFSKHNNKMTSAHLNSMKLLENVVSGKKLDWLSAIKWTNRGNYKSIISQLIKD</sequence>
<evidence type="ECO:0000313" key="2">
    <source>
        <dbReference type="EMBL" id="WDE13281.1"/>
    </source>
</evidence>
<dbReference type="RefSeq" id="WP_274053635.1">
    <property type="nucleotide sequence ID" value="NZ_CP059693.1"/>
</dbReference>
<dbReference type="EMBL" id="CP059693">
    <property type="protein sequence ID" value="WDE13281.1"/>
    <property type="molecule type" value="Genomic_DNA"/>
</dbReference>
<dbReference type="Gene3D" id="3.90.550.10">
    <property type="entry name" value="Spore Coat Polysaccharide Biosynthesis Protein SpsA, Chain A"/>
    <property type="match status" value="1"/>
</dbReference>
<evidence type="ECO:0000313" key="3">
    <source>
        <dbReference type="Proteomes" id="UP001215231"/>
    </source>
</evidence>
<protein>
    <submittedName>
        <fullName evidence="2">Glycosyltransferase</fullName>
    </submittedName>
</protein>
<feature type="domain" description="Glycosyltransferase 2-like" evidence="1">
    <location>
        <begin position="8"/>
        <end position="130"/>
    </location>
</feature>
<dbReference type="SUPFAM" id="SSF53448">
    <property type="entry name" value="Nucleotide-diphospho-sugar transferases"/>
    <property type="match status" value="1"/>
</dbReference>
<evidence type="ECO:0000259" key="1">
    <source>
        <dbReference type="Pfam" id="PF00535"/>
    </source>
</evidence>
<organism evidence="2 3">
    <name type="scientific">Thalassomonas haliotis</name>
    <dbReference type="NCBI Taxonomy" id="485448"/>
    <lineage>
        <taxon>Bacteria</taxon>
        <taxon>Pseudomonadati</taxon>
        <taxon>Pseudomonadota</taxon>
        <taxon>Gammaproteobacteria</taxon>
        <taxon>Alteromonadales</taxon>
        <taxon>Colwelliaceae</taxon>
        <taxon>Thalassomonas</taxon>
    </lineage>
</organism>
<dbReference type="PANTHER" id="PTHR22916">
    <property type="entry name" value="GLYCOSYLTRANSFERASE"/>
    <property type="match status" value="1"/>
</dbReference>
<dbReference type="PANTHER" id="PTHR22916:SF3">
    <property type="entry name" value="UDP-GLCNAC:BETAGAL BETA-1,3-N-ACETYLGLUCOSAMINYLTRANSFERASE-LIKE PROTEIN 1"/>
    <property type="match status" value="1"/>
</dbReference>
<proteinExistence type="predicted"/>
<dbReference type="Pfam" id="PF00535">
    <property type="entry name" value="Glycos_transf_2"/>
    <property type="match status" value="1"/>
</dbReference>
<gene>
    <name evidence="2" type="ORF">H3N35_07530</name>
</gene>
<reference evidence="2 3" key="1">
    <citation type="journal article" date="2022" name="Mar. Drugs">
        <title>Bioassay-Guided Fractionation Leads to the Detection of Cholic Acid Generated by the Rare Thalassomonas sp.</title>
        <authorList>
            <person name="Pheiffer F."/>
            <person name="Schneider Y.K."/>
            <person name="Hansen E.H."/>
            <person name="Andersen J.H."/>
            <person name="Isaksson J."/>
            <person name="Busche T."/>
            <person name="R C."/>
            <person name="Kalinowski J."/>
            <person name="Zyl L.V."/>
            <person name="Trindade M."/>
        </authorList>
    </citation>
    <scope>NUCLEOTIDE SEQUENCE [LARGE SCALE GENOMIC DNA]</scope>
    <source>
        <strain evidence="2 3">A5K-61T</strain>
    </source>
</reference>
<dbReference type="InterPro" id="IPR029044">
    <property type="entry name" value="Nucleotide-diphossugar_trans"/>
</dbReference>
<dbReference type="CDD" id="cd00761">
    <property type="entry name" value="Glyco_tranf_GTA_type"/>
    <property type="match status" value="1"/>
</dbReference>
<dbReference type="Proteomes" id="UP001215231">
    <property type="component" value="Chromosome"/>
</dbReference>
<dbReference type="InterPro" id="IPR001173">
    <property type="entry name" value="Glyco_trans_2-like"/>
</dbReference>
<keyword evidence="3" id="KW-1185">Reference proteome</keyword>